<dbReference type="Proteomes" id="UP001197492">
    <property type="component" value="Unassembled WGS sequence"/>
</dbReference>
<protein>
    <submittedName>
        <fullName evidence="1">Uncharacterized protein</fullName>
    </submittedName>
</protein>
<reference evidence="1 2" key="1">
    <citation type="submission" date="2021-06" db="EMBL/GenBank/DDBJ databases">
        <title>Collection of gut derived symbiotic bacterial strains cultured from healthy donors.</title>
        <authorList>
            <person name="Lin H."/>
            <person name="Littmann E."/>
            <person name="Pamer E.G."/>
        </authorList>
    </citation>
    <scope>NUCLEOTIDE SEQUENCE [LARGE SCALE GENOMIC DNA]</scope>
    <source>
        <strain evidence="1 2">MSK.21.70</strain>
    </source>
</reference>
<evidence type="ECO:0000313" key="1">
    <source>
        <dbReference type="EMBL" id="MBV3391793.1"/>
    </source>
</evidence>
<sequence length="48" mass="5442">MIAECLAYGGYSAVHVPTELDNSVKEFIRMRDDIKENLKSIKQQIIAC</sequence>
<dbReference type="EMBL" id="JAHOEL010000002">
    <property type="protein sequence ID" value="MBV3391793.1"/>
    <property type="molecule type" value="Genomic_DNA"/>
</dbReference>
<keyword evidence="2" id="KW-1185">Reference proteome</keyword>
<organism evidence="1 2">
    <name type="scientific">Catenibacterium mitsuokai</name>
    <dbReference type="NCBI Taxonomy" id="100886"/>
    <lineage>
        <taxon>Bacteria</taxon>
        <taxon>Bacillati</taxon>
        <taxon>Bacillota</taxon>
        <taxon>Erysipelotrichia</taxon>
        <taxon>Erysipelotrichales</taxon>
        <taxon>Coprobacillaceae</taxon>
        <taxon>Catenibacterium</taxon>
    </lineage>
</organism>
<gene>
    <name evidence="1" type="ORF">KSW06_00710</name>
</gene>
<dbReference type="GeneID" id="301323307"/>
<proteinExistence type="predicted"/>
<dbReference type="RefSeq" id="WP_217748530.1">
    <property type="nucleotide sequence ID" value="NZ_JAHOEC010000001.1"/>
</dbReference>
<accession>A0ABS6NCY9</accession>
<evidence type="ECO:0000313" key="2">
    <source>
        <dbReference type="Proteomes" id="UP001197492"/>
    </source>
</evidence>
<name>A0ABS6NCY9_9FIRM</name>
<comment type="caution">
    <text evidence="1">The sequence shown here is derived from an EMBL/GenBank/DDBJ whole genome shotgun (WGS) entry which is preliminary data.</text>
</comment>